<evidence type="ECO:0000313" key="1">
    <source>
        <dbReference type="EMBL" id="KAF9644434.1"/>
    </source>
</evidence>
<gene>
    <name evidence="1" type="ORF">BDM02DRAFT_950505</name>
</gene>
<protein>
    <submittedName>
        <fullName evidence="1">Uncharacterized protein</fullName>
    </submittedName>
</protein>
<name>A0ACB6Z4J2_THEGA</name>
<proteinExistence type="predicted"/>
<sequence length="100" mass="10553">MGQGGDYDYVSEGTNAVPAFTTPAPPFMGTVTPVHAFPPRDFLNKVSSMRPFSGDAEGTLRFPPSCGAGSVARPAVLLAEHVLRQAEGSDSRGEKKWSQG</sequence>
<keyword evidence="2" id="KW-1185">Reference proteome</keyword>
<accession>A0ACB6Z4J2</accession>
<comment type="caution">
    <text evidence="1">The sequence shown here is derived from an EMBL/GenBank/DDBJ whole genome shotgun (WGS) entry which is preliminary data.</text>
</comment>
<reference evidence="1" key="2">
    <citation type="journal article" date="2020" name="Nat. Commun.">
        <title>Large-scale genome sequencing of mycorrhizal fungi provides insights into the early evolution of symbiotic traits.</title>
        <authorList>
            <person name="Miyauchi S."/>
            <person name="Kiss E."/>
            <person name="Kuo A."/>
            <person name="Drula E."/>
            <person name="Kohler A."/>
            <person name="Sanchez-Garcia M."/>
            <person name="Morin E."/>
            <person name="Andreopoulos B."/>
            <person name="Barry K.W."/>
            <person name="Bonito G."/>
            <person name="Buee M."/>
            <person name="Carver A."/>
            <person name="Chen C."/>
            <person name="Cichocki N."/>
            <person name="Clum A."/>
            <person name="Culley D."/>
            <person name="Crous P.W."/>
            <person name="Fauchery L."/>
            <person name="Girlanda M."/>
            <person name="Hayes R.D."/>
            <person name="Keri Z."/>
            <person name="LaButti K."/>
            <person name="Lipzen A."/>
            <person name="Lombard V."/>
            <person name="Magnuson J."/>
            <person name="Maillard F."/>
            <person name="Murat C."/>
            <person name="Nolan M."/>
            <person name="Ohm R.A."/>
            <person name="Pangilinan J."/>
            <person name="Pereira M.F."/>
            <person name="Perotto S."/>
            <person name="Peter M."/>
            <person name="Pfister S."/>
            <person name="Riley R."/>
            <person name="Sitrit Y."/>
            <person name="Stielow J.B."/>
            <person name="Szollosi G."/>
            <person name="Zifcakova L."/>
            <person name="Stursova M."/>
            <person name="Spatafora J.W."/>
            <person name="Tedersoo L."/>
            <person name="Vaario L.M."/>
            <person name="Yamada A."/>
            <person name="Yan M."/>
            <person name="Wang P."/>
            <person name="Xu J."/>
            <person name="Bruns T."/>
            <person name="Baldrian P."/>
            <person name="Vilgalys R."/>
            <person name="Dunand C."/>
            <person name="Henrissat B."/>
            <person name="Grigoriev I.V."/>
            <person name="Hibbett D."/>
            <person name="Nagy L.G."/>
            <person name="Martin F.M."/>
        </authorList>
    </citation>
    <scope>NUCLEOTIDE SEQUENCE</scope>
    <source>
        <strain evidence="1">P2</strain>
    </source>
</reference>
<reference evidence="1" key="1">
    <citation type="submission" date="2019-10" db="EMBL/GenBank/DDBJ databases">
        <authorList>
            <consortium name="DOE Joint Genome Institute"/>
            <person name="Kuo A."/>
            <person name="Miyauchi S."/>
            <person name="Kiss E."/>
            <person name="Drula E."/>
            <person name="Kohler A."/>
            <person name="Sanchez-Garcia M."/>
            <person name="Andreopoulos B."/>
            <person name="Barry K.W."/>
            <person name="Bonito G."/>
            <person name="Buee M."/>
            <person name="Carver A."/>
            <person name="Chen C."/>
            <person name="Cichocki N."/>
            <person name="Clum A."/>
            <person name="Culley D."/>
            <person name="Crous P.W."/>
            <person name="Fauchery L."/>
            <person name="Girlanda M."/>
            <person name="Hayes R."/>
            <person name="Keri Z."/>
            <person name="Labutti K."/>
            <person name="Lipzen A."/>
            <person name="Lombard V."/>
            <person name="Magnuson J."/>
            <person name="Maillard F."/>
            <person name="Morin E."/>
            <person name="Murat C."/>
            <person name="Nolan M."/>
            <person name="Ohm R."/>
            <person name="Pangilinan J."/>
            <person name="Pereira M."/>
            <person name="Perotto S."/>
            <person name="Peter M."/>
            <person name="Riley R."/>
            <person name="Sitrit Y."/>
            <person name="Stielow B."/>
            <person name="Szollosi G."/>
            <person name="Zifcakova L."/>
            <person name="Stursova M."/>
            <person name="Spatafora J.W."/>
            <person name="Tedersoo L."/>
            <person name="Vaario L.-M."/>
            <person name="Yamada A."/>
            <person name="Yan M."/>
            <person name="Wang P."/>
            <person name="Xu J."/>
            <person name="Bruns T."/>
            <person name="Baldrian P."/>
            <person name="Vilgalys R."/>
            <person name="Henrissat B."/>
            <person name="Grigoriev I.V."/>
            <person name="Hibbett D."/>
            <person name="Nagy L.G."/>
            <person name="Martin F.M."/>
        </authorList>
    </citation>
    <scope>NUCLEOTIDE SEQUENCE</scope>
    <source>
        <strain evidence="1">P2</strain>
    </source>
</reference>
<dbReference type="Proteomes" id="UP000886501">
    <property type="component" value="Unassembled WGS sequence"/>
</dbReference>
<evidence type="ECO:0000313" key="2">
    <source>
        <dbReference type="Proteomes" id="UP000886501"/>
    </source>
</evidence>
<organism evidence="1 2">
    <name type="scientific">Thelephora ganbajun</name>
    <name type="common">Ganba fungus</name>
    <dbReference type="NCBI Taxonomy" id="370292"/>
    <lineage>
        <taxon>Eukaryota</taxon>
        <taxon>Fungi</taxon>
        <taxon>Dikarya</taxon>
        <taxon>Basidiomycota</taxon>
        <taxon>Agaricomycotina</taxon>
        <taxon>Agaricomycetes</taxon>
        <taxon>Thelephorales</taxon>
        <taxon>Thelephoraceae</taxon>
        <taxon>Thelephora</taxon>
    </lineage>
</organism>
<dbReference type="EMBL" id="MU118139">
    <property type="protein sequence ID" value="KAF9644434.1"/>
    <property type="molecule type" value="Genomic_DNA"/>
</dbReference>